<protein>
    <recommendedName>
        <fullName evidence="1">ATP synthase protein I</fullName>
    </recommendedName>
</protein>
<sequence>MDSRHQDDDLPSIDEFGERLDKSRRKDDAVEDLQRSERSALGQAFRIGTEMLAALLVAGALGYGIDQLIGSKPWFMLAGLALGFAAGILNVYRAMNEMNAALEEESKDE</sequence>
<dbReference type="PIRSF" id="PIRSF032126">
    <property type="entry name" value="F0F1_ATP_synthase_subunit_I"/>
    <property type="match status" value="1"/>
</dbReference>
<keyword evidence="1" id="KW-0813">Transport</keyword>
<dbReference type="Pfam" id="PF09527">
    <property type="entry name" value="ATPase_gene1"/>
    <property type="match status" value="1"/>
</dbReference>
<evidence type="ECO:0000256" key="1">
    <source>
        <dbReference type="PIRNR" id="PIRNR032126"/>
    </source>
</evidence>
<keyword evidence="5" id="KW-1185">Reference proteome</keyword>
<keyword evidence="1" id="KW-0406">Ion transport</keyword>
<dbReference type="AlphaFoldDB" id="A0A8J2V1X1"/>
<reference evidence="4" key="2">
    <citation type="submission" date="2020-09" db="EMBL/GenBank/DDBJ databases">
        <authorList>
            <person name="Sun Q."/>
            <person name="Zhou Y."/>
        </authorList>
    </citation>
    <scope>NUCLEOTIDE SEQUENCE</scope>
    <source>
        <strain evidence="4">CGMCC 1.12921</strain>
    </source>
</reference>
<comment type="function">
    <text evidence="1">A possible function for this protein is to guide the assembly of the membrane sector of the ATPase enzyme complex.</text>
</comment>
<proteinExistence type="inferred from homology"/>
<feature type="compositionally biased region" description="Basic and acidic residues" evidence="2">
    <location>
        <begin position="16"/>
        <end position="35"/>
    </location>
</feature>
<gene>
    <name evidence="4" type="ORF">GCM10011342_00390</name>
</gene>
<keyword evidence="1 3" id="KW-0472">Membrane</keyword>
<dbReference type="InterPro" id="IPR016989">
    <property type="entry name" value="Atp1_alphaprobac"/>
</dbReference>
<dbReference type="RefSeq" id="WP_206711288.1">
    <property type="nucleotide sequence ID" value="NZ_BMGH01000001.1"/>
</dbReference>
<dbReference type="InterPro" id="IPR032820">
    <property type="entry name" value="ATPase_put"/>
</dbReference>
<dbReference type="GO" id="GO:0045259">
    <property type="term" value="C:proton-transporting ATP synthase complex"/>
    <property type="evidence" value="ECO:0007669"/>
    <property type="project" value="UniProtKB-UniRule"/>
</dbReference>
<comment type="caution">
    <text evidence="4">The sequence shown here is derived from an EMBL/GenBank/DDBJ whole genome shotgun (WGS) entry which is preliminary data.</text>
</comment>
<keyword evidence="3" id="KW-0812">Transmembrane</keyword>
<dbReference type="Proteomes" id="UP000613582">
    <property type="component" value="Unassembled WGS sequence"/>
</dbReference>
<dbReference type="GO" id="GO:1902600">
    <property type="term" value="P:proton transmembrane transport"/>
    <property type="evidence" value="ECO:0007669"/>
    <property type="project" value="UniProtKB-KW"/>
</dbReference>
<evidence type="ECO:0000313" key="5">
    <source>
        <dbReference type="Proteomes" id="UP000613582"/>
    </source>
</evidence>
<dbReference type="EMBL" id="BMGH01000001">
    <property type="protein sequence ID" value="GGC95519.1"/>
    <property type="molecule type" value="Genomic_DNA"/>
</dbReference>
<evidence type="ECO:0000313" key="4">
    <source>
        <dbReference type="EMBL" id="GGC95519.1"/>
    </source>
</evidence>
<reference evidence="4" key="1">
    <citation type="journal article" date="2014" name="Int. J. Syst. Evol. Microbiol.">
        <title>Complete genome sequence of Corynebacterium casei LMG S-19264T (=DSM 44701T), isolated from a smear-ripened cheese.</title>
        <authorList>
            <consortium name="US DOE Joint Genome Institute (JGI-PGF)"/>
            <person name="Walter F."/>
            <person name="Albersmeier A."/>
            <person name="Kalinowski J."/>
            <person name="Ruckert C."/>
        </authorList>
    </citation>
    <scope>NUCLEOTIDE SEQUENCE</scope>
    <source>
        <strain evidence="4">CGMCC 1.12921</strain>
    </source>
</reference>
<evidence type="ECO:0000256" key="3">
    <source>
        <dbReference type="SAM" id="Phobius"/>
    </source>
</evidence>
<feature type="region of interest" description="Disordered" evidence="2">
    <location>
        <begin position="1"/>
        <end position="35"/>
    </location>
</feature>
<accession>A0A8J2V1X1</accession>
<feature type="transmembrane region" description="Helical" evidence="3">
    <location>
        <begin position="44"/>
        <end position="62"/>
    </location>
</feature>
<name>A0A8J2V1X1_9PROT</name>
<organism evidence="4 5">
    <name type="scientific">Aquisalinus flavus</name>
    <dbReference type="NCBI Taxonomy" id="1526572"/>
    <lineage>
        <taxon>Bacteria</taxon>
        <taxon>Pseudomonadati</taxon>
        <taxon>Pseudomonadota</taxon>
        <taxon>Alphaproteobacteria</taxon>
        <taxon>Parvularculales</taxon>
        <taxon>Parvularculaceae</taxon>
        <taxon>Aquisalinus</taxon>
    </lineage>
</organism>
<comment type="similarity">
    <text evidence="1">Belongs to the bacterial AtpI family.</text>
</comment>
<feature type="transmembrane region" description="Helical" evidence="3">
    <location>
        <begin position="74"/>
        <end position="92"/>
    </location>
</feature>
<evidence type="ECO:0000256" key="2">
    <source>
        <dbReference type="SAM" id="MobiDB-lite"/>
    </source>
</evidence>
<keyword evidence="1" id="KW-0375">Hydrogen ion transport</keyword>
<keyword evidence="3" id="KW-1133">Transmembrane helix</keyword>